<evidence type="ECO:0000256" key="1">
    <source>
        <dbReference type="SAM" id="SignalP"/>
    </source>
</evidence>
<reference evidence="2 3" key="1">
    <citation type="journal article" date="2024" name="Front. Plant Sci.">
        <title>Comprehensive phenomic and genomic studies of the species, Pectobacterium cacticida and proposal for reclassification as Alcorniella cacticida comb. nov.</title>
        <authorList>
            <person name="Jonca J."/>
            <person name="Pirhonen M."/>
            <person name="Waleron M.M."/>
            <person name="Gawor J."/>
            <person name="Mrozik A."/>
            <person name="Smoktunowicz M."/>
            <person name="Waleron K."/>
            <person name="Waleron M."/>
        </authorList>
    </citation>
    <scope>NUCLEOTIDE SEQUENCE [LARGE SCALE GENOMIC DNA]</scope>
    <source>
        <strain evidence="2 3">DPMP6</strain>
    </source>
</reference>
<dbReference type="RefSeq" id="WP_264498318.1">
    <property type="nucleotide sequence ID" value="NZ_CP109947.1"/>
</dbReference>
<feature type="signal peptide" evidence="1">
    <location>
        <begin position="1"/>
        <end position="26"/>
    </location>
</feature>
<keyword evidence="1" id="KW-0732">Signal</keyword>
<proteinExistence type="predicted"/>
<sequence>MTKNRNIKLSCLSLAIGGILSAQALAAETANLRNATNPNLRFQPAGVSQYDFGGTGLLQMPTARMAETGEFSLNYRDNEEYRRYSVSLQLFDWLETTVRYTDIRTRPYSNNPAFSGNQSYKDKSFDLKARLWQESQWLPDVSLGFRDIAGTGLFDSEYLVASKRFGPLDFTLGMGWGNMAESGNIKNPACSLKASFCQRGEDYSGKGGQFEVGNFFHGPAALFGGIEYQTPWDALRLKLEYDGNDYSAERTSRDGRPQQLPHDSPFNVGAVYRVGDILDTTLSWQRGNTLMWGFTLRTNFNSLKPNYLNDAPPVYAPVQDGKGTNWQLVAKDLNDKAGFKDADIYADRQQVTVVADQTKYRDGEQAAQRAATVLANHVPDSIDEYHIMQRSQRLPIASTAVDANAFRQVEQAAVPLGQPLPTSLRQEPVADIRGQQVLRTDPDRLSYSFEPTLTQSFGGPESFYMYQIALKGNADYRLSDHWSLGGTATLNLLDNYDKFNYKTPPADGAALPRVRTWVREYVTSSDLLLTNLQLTRRDNPAQDWYTQVYGGYLEMMYAGVGSEVLYRPFGKSWALGLDVNYVKQRDWNDTLRMADYDVVTGHLTAYWELPFVDGAMAKVSVGRYLAGDKGVTLDLSRRFDSGIIAGAFATKTDVSADEYGEGSFTKGFYISIPFDLLFTEPTVKRGAVGWVPLTRDGGQMLQRRNPLYGVTDH</sequence>
<accession>A0ABZ2G742</accession>
<dbReference type="Pfam" id="PF06082">
    <property type="entry name" value="YjbH"/>
    <property type="match status" value="1"/>
</dbReference>
<dbReference type="EMBL" id="CP125967">
    <property type="protein sequence ID" value="WWO37618.1"/>
    <property type="molecule type" value="Genomic_DNA"/>
</dbReference>
<dbReference type="Proteomes" id="UP001379444">
    <property type="component" value="Chromosome"/>
</dbReference>
<organism evidence="2 3">
    <name type="scientific">Pectobacterium cacticida</name>
    <dbReference type="NCBI Taxonomy" id="69221"/>
    <lineage>
        <taxon>Bacteria</taxon>
        <taxon>Pseudomonadati</taxon>
        <taxon>Pseudomonadota</taxon>
        <taxon>Gammaproteobacteria</taxon>
        <taxon>Enterobacterales</taxon>
        <taxon>Pectobacteriaceae</taxon>
        <taxon>Pectobacterium</taxon>
    </lineage>
</organism>
<gene>
    <name evidence="2" type="ORF">QNA12_13795</name>
</gene>
<protein>
    <submittedName>
        <fullName evidence="2">YjbH domain-containing protein</fullName>
    </submittedName>
</protein>
<evidence type="ECO:0000313" key="3">
    <source>
        <dbReference type="Proteomes" id="UP001379444"/>
    </source>
</evidence>
<evidence type="ECO:0000313" key="2">
    <source>
        <dbReference type="EMBL" id="WWO37618.1"/>
    </source>
</evidence>
<keyword evidence="3" id="KW-1185">Reference proteome</keyword>
<feature type="chain" id="PRO_5045860271" evidence="1">
    <location>
        <begin position="27"/>
        <end position="713"/>
    </location>
</feature>
<name>A0ABZ2G742_9GAMM</name>
<dbReference type="InterPro" id="IPR010344">
    <property type="entry name" value="YbjH"/>
</dbReference>